<dbReference type="WBParaSite" id="L893_g912.t1">
    <property type="protein sequence ID" value="L893_g912.t1"/>
    <property type="gene ID" value="L893_g912"/>
</dbReference>
<keyword evidence="2" id="KW-1185">Reference proteome</keyword>
<protein>
    <submittedName>
        <fullName evidence="3">EH domain-containing protein</fullName>
    </submittedName>
</protein>
<dbReference type="AlphaFoldDB" id="A0A1I8ASU9"/>
<sequence length="103" mass="11124">MEHNFGKRFPASLCLQVWDQLEGSSGHRVPDWGSDTALPLSSAAFPSPRPSRRARTAIDRSGFSARPALSPAMRSLAAAPPVERPTAPPTACTPRCLSQSRRL</sequence>
<evidence type="ECO:0000256" key="1">
    <source>
        <dbReference type="SAM" id="MobiDB-lite"/>
    </source>
</evidence>
<evidence type="ECO:0000313" key="3">
    <source>
        <dbReference type="WBParaSite" id="L893_g912.t1"/>
    </source>
</evidence>
<organism evidence="2 3">
    <name type="scientific">Steinernema glaseri</name>
    <dbReference type="NCBI Taxonomy" id="37863"/>
    <lineage>
        <taxon>Eukaryota</taxon>
        <taxon>Metazoa</taxon>
        <taxon>Ecdysozoa</taxon>
        <taxon>Nematoda</taxon>
        <taxon>Chromadorea</taxon>
        <taxon>Rhabditida</taxon>
        <taxon>Tylenchina</taxon>
        <taxon>Panagrolaimomorpha</taxon>
        <taxon>Strongyloidoidea</taxon>
        <taxon>Steinernematidae</taxon>
        <taxon>Steinernema</taxon>
    </lineage>
</organism>
<proteinExistence type="predicted"/>
<accession>A0A1I8ASU9</accession>
<reference evidence="3" key="1">
    <citation type="submission" date="2016-11" db="UniProtKB">
        <authorList>
            <consortium name="WormBaseParasite"/>
        </authorList>
    </citation>
    <scope>IDENTIFICATION</scope>
</reference>
<evidence type="ECO:0000313" key="2">
    <source>
        <dbReference type="Proteomes" id="UP000095287"/>
    </source>
</evidence>
<dbReference type="Proteomes" id="UP000095287">
    <property type="component" value="Unplaced"/>
</dbReference>
<name>A0A1I8ASU9_9BILA</name>
<feature type="region of interest" description="Disordered" evidence="1">
    <location>
        <begin position="40"/>
        <end position="103"/>
    </location>
</feature>